<organism evidence="2 3">
    <name type="scientific">Auricularia subglabra (strain TFB-10046 / SS5)</name>
    <name type="common">White-rot fungus</name>
    <name type="synonym">Auricularia delicata (strain TFB10046)</name>
    <dbReference type="NCBI Taxonomy" id="717982"/>
    <lineage>
        <taxon>Eukaryota</taxon>
        <taxon>Fungi</taxon>
        <taxon>Dikarya</taxon>
        <taxon>Basidiomycota</taxon>
        <taxon>Agaricomycotina</taxon>
        <taxon>Agaricomycetes</taxon>
        <taxon>Auriculariales</taxon>
        <taxon>Auriculariaceae</taxon>
        <taxon>Auricularia</taxon>
    </lineage>
</organism>
<gene>
    <name evidence="2" type="ORF">AURDEDRAFT_117184</name>
</gene>
<evidence type="ECO:0000256" key="1">
    <source>
        <dbReference type="SAM" id="Coils"/>
    </source>
</evidence>
<name>J0WTU4_AURST</name>
<accession>J0WTU4</accession>
<feature type="non-terminal residue" evidence="2">
    <location>
        <position position="170"/>
    </location>
</feature>
<dbReference type="AlphaFoldDB" id="J0WTU4"/>
<evidence type="ECO:0008006" key="4">
    <source>
        <dbReference type="Google" id="ProtNLM"/>
    </source>
</evidence>
<proteinExistence type="predicted"/>
<dbReference type="Proteomes" id="UP000006514">
    <property type="component" value="Unassembled WGS sequence"/>
</dbReference>
<dbReference type="OrthoDB" id="3365698at2759"/>
<dbReference type="EMBL" id="JH687873">
    <property type="protein sequence ID" value="EJD35995.1"/>
    <property type="molecule type" value="Genomic_DNA"/>
</dbReference>
<protein>
    <recommendedName>
        <fullName evidence="4">F-box domain-containing protein</fullName>
    </recommendedName>
</protein>
<dbReference type="KEGG" id="adl:AURDEDRAFT_117184"/>
<dbReference type="InParanoid" id="J0WTU4"/>
<keyword evidence="1" id="KW-0175">Coiled coil</keyword>
<evidence type="ECO:0000313" key="3">
    <source>
        <dbReference type="Proteomes" id="UP000006514"/>
    </source>
</evidence>
<sequence length="170" mass="19001">MSFSPLPTAAQVGAARQVIADQLREVESVTEQIRQHEAHISALRSKIGKIHEAIAANEAYIAPVRRLPFEVLGEVVTLVATDPHAPAQVLRDLASICQTWRKATLRTPRAWTKVDIQVPSGRLFRLGDDDRDNHTRGPREKLRTLRDVQEWYDRSGCCKKDVSVCGGLNN</sequence>
<evidence type="ECO:0000313" key="2">
    <source>
        <dbReference type="EMBL" id="EJD35995.1"/>
    </source>
</evidence>
<reference evidence="3" key="1">
    <citation type="journal article" date="2012" name="Science">
        <title>The Paleozoic origin of enzymatic lignin decomposition reconstructed from 31 fungal genomes.</title>
        <authorList>
            <person name="Floudas D."/>
            <person name="Binder M."/>
            <person name="Riley R."/>
            <person name="Barry K."/>
            <person name="Blanchette R.A."/>
            <person name="Henrissat B."/>
            <person name="Martinez A.T."/>
            <person name="Otillar R."/>
            <person name="Spatafora J.W."/>
            <person name="Yadav J.S."/>
            <person name="Aerts A."/>
            <person name="Benoit I."/>
            <person name="Boyd A."/>
            <person name="Carlson A."/>
            <person name="Copeland A."/>
            <person name="Coutinho P.M."/>
            <person name="de Vries R.P."/>
            <person name="Ferreira P."/>
            <person name="Findley K."/>
            <person name="Foster B."/>
            <person name="Gaskell J."/>
            <person name="Glotzer D."/>
            <person name="Gorecki P."/>
            <person name="Heitman J."/>
            <person name="Hesse C."/>
            <person name="Hori C."/>
            <person name="Igarashi K."/>
            <person name="Jurgens J.A."/>
            <person name="Kallen N."/>
            <person name="Kersten P."/>
            <person name="Kohler A."/>
            <person name="Kuees U."/>
            <person name="Kumar T.K.A."/>
            <person name="Kuo A."/>
            <person name="LaButti K."/>
            <person name="Larrondo L.F."/>
            <person name="Lindquist E."/>
            <person name="Ling A."/>
            <person name="Lombard V."/>
            <person name="Lucas S."/>
            <person name="Lundell T."/>
            <person name="Martin R."/>
            <person name="McLaughlin D.J."/>
            <person name="Morgenstern I."/>
            <person name="Morin E."/>
            <person name="Murat C."/>
            <person name="Nagy L.G."/>
            <person name="Nolan M."/>
            <person name="Ohm R.A."/>
            <person name="Patyshakuliyeva A."/>
            <person name="Rokas A."/>
            <person name="Ruiz-Duenas F.J."/>
            <person name="Sabat G."/>
            <person name="Salamov A."/>
            <person name="Samejima M."/>
            <person name="Schmutz J."/>
            <person name="Slot J.C."/>
            <person name="St John F."/>
            <person name="Stenlid J."/>
            <person name="Sun H."/>
            <person name="Sun S."/>
            <person name="Syed K."/>
            <person name="Tsang A."/>
            <person name="Wiebenga A."/>
            <person name="Young D."/>
            <person name="Pisabarro A."/>
            <person name="Eastwood D.C."/>
            <person name="Martin F."/>
            <person name="Cullen D."/>
            <person name="Grigoriev I.V."/>
            <person name="Hibbett D.S."/>
        </authorList>
    </citation>
    <scope>NUCLEOTIDE SEQUENCE [LARGE SCALE GENOMIC DNA]</scope>
    <source>
        <strain evidence="3">TFB10046</strain>
    </source>
</reference>
<keyword evidence="3" id="KW-1185">Reference proteome</keyword>
<feature type="coiled-coil region" evidence="1">
    <location>
        <begin position="19"/>
        <end position="46"/>
    </location>
</feature>